<dbReference type="Proteomes" id="UP001162992">
    <property type="component" value="Chromosome 23"/>
</dbReference>
<proteinExistence type="predicted"/>
<reference evidence="2" key="1">
    <citation type="journal article" date="2024" name="Proc. Natl. Acad. Sci. U.S.A.">
        <title>Extraordinary preservation of gene collinearity over three hundred million years revealed in homosporous lycophytes.</title>
        <authorList>
            <person name="Li C."/>
            <person name="Wickell D."/>
            <person name="Kuo L.Y."/>
            <person name="Chen X."/>
            <person name="Nie B."/>
            <person name="Liao X."/>
            <person name="Peng D."/>
            <person name="Ji J."/>
            <person name="Jenkins J."/>
            <person name="Williams M."/>
            <person name="Shu S."/>
            <person name="Plott C."/>
            <person name="Barry K."/>
            <person name="Rajasekar S."/>
            <person name="Grimwood J."/>
            <person name="Han X."/>
            <person name="Sun S."/>
            <person name="Hou Z."/>
            <person name="He W."/>
            <person name="Dai G."/>
            <person name="Sun C."/>
            <person name="Schmutz J."/>
            <person name="Leebens-Mack J.H."/>
            <person name="Li F.W."/>
            <person name="Wang L."/>
        </authorList>
    </citation>
    <scope>NUCLEOTIDE SEQUENCE [LARGE SCALE GENOMIC DNA]</scope>
    <source>
        <strain evidence="2">cv. PW_Plant_1</strain>
    </source>
</reference>
<keyword evidence="2" id="KW-1185">Reference proteome</keyword>
<organism evidence="1 2">
    <name type="scientific">Diphasiastrum complanatum</name>
    <name type="common">Issler's clubmoss</name>
    <name type="synonym">Lycopodium complanatum</name>
    <dbReference type="NCBI Taxonomy" id="34168"/>
    <lineage>
        <taxon>Eukaryota</taxon>
        <taxon>Viridiplantae</taxon>
        <taxon>Streptophyta</taxon>
        <taxon>Embryophyta</taxon>
        <taxon>Tracheophyta</taxon>
        <taxon>Lycopodiopsida</taxon>
        <taxon>Lycopodiales</taxon>
        <taxon>Lycopodiaceae</taxon>
        <taxon>Lycopodioideae</taxon>
        <taxon>Diphasiastrum</taxon>
    </lineage>
</organism>
<evidence type="ECO:0000313" key="2">
    <source>
        <dbReference type="Proteomes" id="UP001162992"/>
    </source>
</evidence>
<comment type="caution">
    <text evidence="1">The sequence shown here is derived from an EMBL/GenBank/DDBJ whole genome shotgun (WGS) entry which is preliminary data.</text>
</comment>
<accession>A0ACC2A9X4</accession>
<protein>
    <submittedName>
        <fullName evidence="1">Uncharacterized protein</fullName>
    </submittedName>
</protein>
<gene>
    <name evidence="1" type="ORF">O6H91_23G041900</name>
</gene>
<evidence type="ECO:0000313" key="1">
    <source>
        <dbReference type="EMBL" id="KAJ7514384.1"/>
    </source>
</evidence>
<dbReference type="EMBL" id="CM055114">
    <property type="protein sequence ID" value="KAJ7514384.1"/>
    <property type="molecule type" value="Genomic_DNA"/>
</dbReference>
<name>A0ACC2A9X4_DIPCM</name>
<sequence length="41" mass="4726">MESVEQSILQSRLQDPIWELVTATKLFRPSLSLQSSKSVHR</sequence>